<evidence type="ECO:0000259" key="4">
    <source>
        <dbReference type="Pfam" id="PF00294"/>
    </source>
</evidence>
<dbReference type="AlphaFoldDB" id="A0A5K7XCJ8"/>
<evidence type="ECO:0000256" key="2">
    <source>
        <dbReference type="ARBA" id="ARBA00022679"/>
    </source>
</evidence>
<proteinExistence type="inferred from homology"/>
<protein>
    <submittedName>
        <fullName evidence="5">2-dehydro-3-deoxygluconokinase</fullName>
        <ecNumber evidence="5">2.7.1.45</ecNumber>
    </submittedName>
</protein>
<name>A0A5K7XCJ8_9BACT</name>
<dbReference type="PANTHER" id="PTHR43320">
    <property type="entry name" value="SUGAR KINASE"/>
    <property type="match status" value="1"/>
</dbReference>
<dbReference type="Pfam" id="PF00294">
    <property type="entry name" value="PfkB"/>
    <property type="match status" value="1"/>
</dbReference>
<organism evidence="5 6">
    <name type="scientific">Lacipirellula parvula</name>
    <dbReference type="NCBI Taxonomy" id="2650471"/>
    <lineage>
        <taxon>Bacteria</taxon>
        <taxon>Pseudomonadati</taxon>
        <taxon>Planctomycetota</taxon>
        <taxon>Planctomycetia</taxon>
        <taxon>Pirellulales</taxon>
        <taxon>Lacipirellulaceae</taxon>
        <taxon>Lacipirellula</taxon>
    </lineage>
</organism>
<dbReference type="SUPFAM" id="SSF53613">
    <property type="entry name" value="Ribokinase-like"/>
    <property type="match status" value="1"/>
</dbReference>
<dbReference type="PANTHER" id="PTHR43320:SF2">
    <property type="entry name" value="2-DEHYDRO-3-DEOXYGLUCONOKINASE_2-DEHYDRO-3-DEOXYGALACTONOKINASE"/>
    <property type="match status" value="1"/>
</dbReference>
<sequence length="343" mass="37344">MSETSRKVALFGELLMRLETERQLRFVQANSFEVGYTGGEANAGVVLSRFGVEAHLVSAVPDNELGLACTNHMRRYGLDVSGVQKRGSRLGLFFLETGAGHRSTQVVYDRAGSSFATLKPGDIPWREVLAGKDWFHFTGTAPALSANLAALTLEGCRVANELGITVSCDINYRSALWSIEKAREVMSQIVKHVDVLVANEEHARLILGAPEAATEFTDVFDARRYDPIVRYLRSEYQLKATALTIRAGDTADETTIAAVLDDGQQAVGSRKYTIRPLDRIGGGDAFTGALIYGLLRSRPAQEVVDLAVAASNLKHTVRGDFGHFSLSEAESLARSGPDGRVRR</sequence>
<evidence type="ECO:0000313" key="5">
    <source>
        <dbReference type="EMBL" id="BBO33727.1"/>
    </source>
</evidence>
<feature type="domain" description="Carbohydrate kinase PfkB" evidence="4">
    <location>
        <begin position="6"/>
        <end position="319"/>
    </location>
</feature>
<reference evidence="6" key="1">
    <citation type="submission" date="2019-10" db="EMBL/GenBank/DDBJ databases">
        <title>Lacipirellula parvula gen. nov., sp. nov., representing a lineage of planctomycetes widespread in freshwater anoxic habitats, and description of the family Lacipirellulaceae.</title>
        <authorList>
            <person name="Dedysh S.N."/>
            <person name="Kulichevskaya I.S."/>
            <person name="Beletsky A.V."/>
            <person name="Rakitin A.L."/>
            <person name="Mardanov A.V."/>
            <person name="Ivanova A.A."/>
            <person name="Saltykova V.X."/>
            <person name="Rijpstra W.I.C."/>
            <person name="Sinninghe Damste J.S."/>
            <person name="Ravin N.V."/>
        </authorList>
    </citation>
    <scope>NUCLEOTIDE SEQUENCE [LARGE SCALE GENOMIC DNA]</scope>
    <source>
        <strain evidence="6">PX69</strain>
    </source>
</reference>
<accession>A0A5K7XCJ8</accession>
<comment type="similarity">
    <text evidence="1">Belongs to the carbohydrate kinase PfkB family.</text>
</comment>
<dbReference type="InterPro" id="IPR052700">
    <property type="entry name" value="Carb_kinase_PfkB-like"/>
</dbReference>
<keyword evidence="2 5" id="KW-0808">Transferase</keyword>
<evidence type="ECO:0000256" key="1">
    <source>
        <dbReference type="ARBA" id="ARBA00010688"/>
    </source>
</evidence>
<dbReference type="EC" id="2.7.1.45" evidence="5"/>
<keyword evidence="6" id="KW-1185">Reference proteome</keyword>
<keyword evidence="3 5" id="KW-0418">Kinase</keyword>
<dbReference type="CDD" id="cd01166">
    <property type="entry name" value="KdgK"/>
    <property type="match status" value="1"/>
</dbReference>
<dbReference type="InterPro" id="IPR011611">
    <property type="entry name" value="PfkB_dom"/>
</dbReference>
<dbReference type="GO" id="GO:0008673">
    <property type="term" value="F:2-dehydro-3-deoxygluconokinase activity"/>
    <property type="evidence" value="ECO:0007669"/>
    <property type="project" value="UniProtKB-EC"/>
</dbReference>
<dbReference type="Gene3D" id="3.40.1190.20">
    <property type="match status" value="1"/>
</dbReference>
<dbReference type="EMBL" id="AP021861">
    <property type="protein sequence ID" value="BBO33727.1"/>
    <property type="molecule type" value="Genomic_DNA"/>
</dbReference>
<dbReference type="InterPro" id="IPR029056">
    <property type="entry name" value="Ribokinase-like"/>
</dbReference>
<dbReference type="KEGG" id="lpav:PLANPX_3339"/>
<gene>
    <name evidence="5" type="ORF">PLANPX_3339</name>
</gene>
<evidence type="ECO:0000313" key="6">
    <source>
        <dbReference type="Proteomes" id="UP000326837"/>
    </source>
</evidence>
<evidence type="ECO:0000256" key="3">
    <source>
        <dbReference type="ARBA" id="ARBA00022777"/>
    </source>
</evidence>
<dbReference type="Proteomes" id="UP000326837">
    <property type="component" value="Chromosome"/>
</dbReference>